<evidence type="ECO:0000313" key="2">
    <source>
        <dbReference type="Proteomes" id="UP001176961"/>
    </source>
</evidence>
<evidence type="ECO:0000313" key="1">
    <source>
        <dbReference type="EMBL" id="CAJ0601310.1"/>
    </source>
</evidence>
<keyword evidence="2" id="KW-1185">Reference proteome</keyword>
<dbReference type="InterPro" id="IPR004988">
    <property type="entry name" value="DUF273"/>
</dbReference>
<dbReference type="Pfam" id="PF03314">
    <property type="entry name" value="DUF273"/>
    <property type="match status" value="1"/>
</dbReference>
<protein>
    <submittedName>
        <fullName evidence="1">Uncharacterized protein</fullName>
    </submittedName>
</protein>
<accession>A0AA36M8E2</accession>
<dbReference type="AlphaFoldDB" id="A0AA36M8E2"/>
<dbReference type="EMBL" id="CATQJL010000305">
    <property type="protein sequence ID" value="CAJ0601310.1"/>
    <property type="molecule type" value="Genomic_DNA"/>
</dbReference>
<gene>
    <name evidence="1" type="ORF">CYNAS_LOCUS13293</name>
</gene>
<organism evidence="1 2">
    <name type="scientific">Cylicocyclus nassatus</name>
    <name type="common">Nematode worm</name>
    <dbReference type="NCBI Taxonomy" id="53992"/>
    <lineage>
        <taxon>Eukaryota</taxon>
        <taxon>Metazoa</taxon>
        <taxon>Ecdysozoa</taxon>
        <taxon>Nematoda</taxon>
        <taxon>Chromadorea</taxon>
        <taxon>Rhabditida</taxon>
        <taxon>Rhabditina</taxon>
        <taxon>Rhabditomorpha</taxon>
        <taxon>Strongyloidea</taxon>
        <taxon>Strongylidae</taxon>
        <taxon>Cylicocyclus</taxon>
    </lineage>
</organism>
<reference evidence="1" key="1">
    <citation type="submission" date="2023-07" db="EMBL/GenBank/DDBJ databases">
        <authorList>
            <consortium name="CYATHOMIX"/>
        </authorList>
    </citation>
    <scope>NUCLEOTIDE SEQUENCE</scope>
    <source>
        <strain evidence="1">N/A</strain>
    </source>
</reference>
<name>A0AA36M8E2_CYLNA</name>
<comment type="caution">
    <text evidence="1">The sequence shown here is derived from an EMBL/GenBank/DDBJ whole genome shotgun (WGS) entry which is preliminary data.</text>
</comment>
<proteinExistence type="predicted"/>
<dbReference type="Proteomes" id="UP001176961">
    <property type="component" value="Unassembled WGS sequence"/>
</dbReference>
<sequence>MAGNYLVKNSNFGMKFLNEWANSEFHLPYSFHGNDQGPLMMLLLKLLVPGSSVEYSACEKYWKKATDVNTYLAMVYCVRQALGVTKIWPDKVRIFRKFHAFARDDFTNGRWCDADFMFHGWKRVERNQIFEENIDLNLCDQGMKAWKWKNKNISVQELRYAIQIAEKFFRAAFPKEAEIHPFLDNFNISHCYPDCDKFDLHL</sequence>
<dbReference type="PANTHER" id="PTHR31562">
    <property type="entry name" value="PROTEIN CBG18972"/>
    <property type="match status" value="1"/>
</dbReference>
<dbReference type="PANTHER" id="PTHR31562:SF8">
    <property type="entry name" value="ALPHA-1,6-MANNOSYLTRANSFERASE"/>
    <property type="match status" value="1"/>
</dbReference>